<keyword evidence="5" id="KW-1185">Reference proteome</keyword>
<feature type="region of interest" description="Disordered" evidence="1">
    <location>
        <begin position="40"/>
        <end position="93"/>
    </location>
</feature>
<evidence type="ECO:0000313" key="4">
    <source>
        <dbReference type="EMBL" id="MFC5971035.1"/>
    </source>
</evidence>
<evidence type="ECO:0000259" key="3">
    <source>
        <dbReference type="Pfam" id="PF13559"/>
    </source>
</evidence>
<dbReference type="AlphaFoldDB" id="A0ABD5RL51"/>
<name>A0ABD5RL51_9EURY</name>
<reference evidence="4 5" key="1">
    <citation type="journal article" date="2019" name="Int. J. Syst. Evol. Microbiol.">
        <title>The Global Catalogue of Microorganisms (GCM) 10K type strain sequencing project: providing services to taxonomists for standard genome sequencing and annotation.</title>
        <authorList>
            <consortium name="The Broad Institute Genomics Platform"/>
            <consortium name="The Broad Institute Genome Sequencing Center for Infectious Disease"/>
            <person name="Wu L."/>
            <person name="Ma J."/>
        </authorList>
    </citation>
    <scope>NUCLEOTIDE SEQUENCE [LARGE SCALE GENOMIC DNA]</scope>
    <source>
        <strain evidence="4 5">CGMCC 1.12543</strain>
    </source>
</reference>
<feature type="region of interest" description="Disordered" evidence="1">
    <location>
        <begin position="226"/>
        <end position="255"/>
    </location>
</feature>
<protein>
    <submittedName>
        <fullName evidence="4">DUF4129 domain-containing protein</fullName>
    </submittedName>
</protein>
<feature type="compositionally biased region" description="Low complexity" evidence="1">
    <location>
        <begin position="55"/>
        <end position="81"/>
    </location>
</feature>
<dbReference type="InterPro" id="IPR025403">
    <property type="entry name" value="TgpA-like_C"/>
</dbReference>
<feature type="domain" description="Protein-glutamine gamma-glutamyltransferase-like C-terminal" evidence="3">
    <location>
        <begin position="262"/>
        <end position="328"/>
    </location>
</feature>
<keyword evidence="2" id="KW-0812">Transmembrane</keyword>
<dbReference type="RefSeq" id="WP_247413949.1">
    <property type="nucleotide sequence ID" value="NZ_JALLGW010000001.1"/>
</dbReference>
<feature type="region of interest" description="Disordered" evidence="1">
    <location>
        <begin position="312"/>
        <end position="337"/>
    </location>
</feature>
<dbReference type="Pfam" id="PF13559">
    <property type="entry name" value="DUF4129"/>
    <property type="match status" value="1"/>
</dbReference>
<gene>
    <name evidence="4" type="ORF">ACFPYI_06780</name>
</gene>
<evidence type="ECO:0000256" key="1">
    <source>
        <dbReference type="SAM" id="MobiDB-lite"/>
    </source>
</evidence>
<dbReference type="Proteomes" id="UP001596099">
    <property type="component" value="Unassembled WGS sequence"/>
</dbReference>
<feature type="compositionally biased region" description="Acidic residues" evidence="1">
    <location>
        <begin position="328"/>
        <end position="337"/>
    </location>
</feature>
<sequence length="337" mass="34343">MYAPRRAALLALCAIAVVLAASLFPATGLGTYPSDVWSGAPGGPPMFGSGGDPVQQPATPAQPQPATEETTTAPTTTYAPADNSDPPRDESSSGGGLWPVALLLGFVAVLGLALNRLGYERRGFWLVHATLPDIPPAFVRSALGTVPRVTMGFVVGLSATLPRLLDDTSTVVAAAGSAVGTVARGAARATVVTVTAVPAAFAAGASGLTSGIGSALGALPGAVSSLGGQTSREWPSSDTAANTSAGDDRADAEARGPLTVEEAWAEMTARVPIRNRSAATPGQYAREAVRRGLPSRSVGTLTRAFQEVRYGDRDGTGERLDAARDAYDDIDDEGDDV</sequence>
<keyword evidence="2" id="KW-1133">Transmembrane helix</keyword>
<keyword evidence="2" id="KW-0472">Membrane</keyword>
<accession>A0ABD5RL51</accession>
<feature type="compositionally biased region" description="Polar residues" evidence="1">
    <location>
        <begin position="226"/>
        <end position="244"/>
    </location>
</feature>
<feature type="transmembrane region" description="Helical" evidence="2">
    <location>
        <begin position="96"/>
        <end position="114"/>
    </location>
</feature>
<organism evidence="4 5">
    <name type="scientific">Halomarina salina</name>
    <dbReference type="NCBI Taxonomy" id="1872699"/>
    <lineage>
        <taxon>Archaea</taxon>
        <taxon>Methanobacteriati</taxon>
        <taxon>Methanobacteriota</taxon>
        <taxon>Stenosarchaea group</taxon>
        <taxon>Halobacteria</taxon>
        <taxon>Halobacteriales</taxon>
        <taxon>Natronomonadaceae</taxon>
        <taxon>Halomarina</taxon>
    </lineage>
</organism>
<comment type="caution">
    <text evidence="4">The sequence shown here is derived from an EMBL/GenBank/DDBJ whole genome shotgun (WGS) entry which is preliminary data.</text>
</comment>
<proteinExistence type="predicted"/>
<feature type="compositionally biased region" description="Basic and acidic residues" evidence="1">
    <location>
        <begin position="312"/>
        <end position="327"/>
    </location>
</feature>
<evidence type="ECO:0000313" key="5">
    <source>
        <dbReference type="Proteomes" id="UP001596099"/>
    </source>
</evidence>
<dbReference type="EMBL" id="JBHSQH010000001">
    <property type="protein sequence ID" value="MFC5971035.1"/>
    <property type="molecule type" value="Genomic_DNA"/>
</dbReference>
<evidence type="ECO:0000256" key="2">
    <source>
        <dbReference type="SAM" id="Phobius"/>
    </source>
</evidence>